<dbReference type="PROSITE" id="PS50038">
    <property type="entry name" value="FZ"/>
    <property type="match status" value="1"/>
</dbReference>
<evidence type="ECO:0000313" key="20">
    <source>
        <dbReference type="EMBL" id="KER30469.1"/>
    </source>
</evidence>
<dbReference type="GO" id="GO:0005524">
    <property type="term" value="F:ATP binding"/>
    <property type="evidence" value="ECO:0007669"/>
    <property type="project" value="UniProtKB-KW"/>
</dbReference>
<comment type="caution">
    <text evidence="15">Lacks conserved residue(s) required for the propagation of feature annotation.</text>
</comment>
<dbReference type="EMBL" id="KL596660">
    <property type="protein sequence ID" value="KER30469.1"/>
    <property type="molecule type" value="Genomic_DNA"/>
</dbReference>
<dbReference type="SMART" id="SM00409">
    <property type="entry name" value="IG"/>
    <property type="match status" value="1"/>
</dbReference>
<dbReference type="GO" id="GO:0043235">
    <property type="term" value="C:receptor complex"/>
    <property type="evidence" value="ECO:0007669"/>
    <property type="project" value="TreeGrafter"/>
</dbReference>
<dbReference type="Gene3D" id="2.60.40.10">
    <property type="entry name" value="Immunoglobulins"/>
    <property type="match status" value="1"/>
</dbReference>
<dbReference type="InterPro" id="IPR008266">
    <property type="entry name" value="Tyr_kinase_AS"/>
</dbReference>
<dbReference type="PROSITE" id="PS50011">
    <property type="entry name" value="PROTEIN_KINASE_DOM"/>
    <property type="match status" value="1"/>
</dbReference>
<evidence type="ECO:0000259" key="17">
    <source>
        <dbReference type="PROSITE" id="PS50011"/>
    </source>
</evidence>
<evidence type="ECO:0000256" key="10">
    <source>
        <dbReference type="ARBA" id="ARBA00023137"/>
    </source>
</evidence>
<dbReference type="Gene3D" id="1.10.2000.10">
    <property type="entry name" value="Frizzled cysteine-rich domain"/>
    <property type="match status" value="1"/>
</dbReference>
<evidence type="ECO:0000256" key="7">
    <source>
        <dbReference type="ARBA" id="ARBA00022840"/>
    </source>
</evidence>
<dbReference type="Gene3D" id="1.10.510.10">
    <property type="entry name" value="Transferase(Phosphotransferase) domain 1"/>
    <property type="match status" value="1"/>
</dbReference>
<keyword evidence="5" id="KW-0547">Nucleotide-binding</keyword>
<dbReference type="Pfam" id="PF07714">
    <property type="entry name" value="PK_Tyr_Ser-Thr"/>
    <property type="match status" value="1"/>
</dbReference>
<dbReference type="InterPro" id="IPR050122">
    <property type="entry name" value="RTK"/>
</dbReference>
<evidence type="ECO:0000256" key="4">
    <source>
        <dbReference type="ARBA" id="ARBA00022692"/>
    </source>
</evidence>
<dbReference type="Proteomes" id="UP000054324">
    <property type="component" value="Unassembled WGS sequence"/>
</dbReference>
<keyword evidence="13" id="KW-0325">Glycoprotein</keyword>
<dbReference type="GO" id="GO:0012505">
    <property type="term" value="C:endomembrane system"/>
    <property type="evidence" value="ECO:0007669"/>
    <property type="project" value="UniProtKB-SubCell"/>
</dbReference>
<comment type="subcellular location">
    <subcellularLocation>
        <location evidence="2">Endomembrane system</location>
    </subcellularLocation>
    <subcellularLocation>
        <location evidence="1">Membrane</location>
        <topology evidence="1">Single-pass membrane protein</topology>
    </subcellularLocation>
</comment>
<evidence type="ECO:0000256" key="9">
    <source>
        <dbReference type="ARBA" id="ARBA00023136"/>
    </source>
</evidence>
<dbReference type="SMART" id="SM00408">
    <property type="entry name" value="IGc2"/>
    <property type="match status" value="1"/>
</dbReference>
<evidence type="ECO:0000256" key="5">
    <source>
        <dbReference type="ARBA" id="ARBA00022741"/>
    </source>
</evidence>
<dbReference type="InterPro" id="IPR001245">
    <property type="entry name" value="Ser-Thr/Tyr_kinase_cat_dom"/>
</dbReference>
<dbReference type="InterPro" id="IPR013098">
    <property type="entry name" value="Ig_I-set"/>
</dbReference>
<evidence type="ECO:0000313" key="21">
    <source>
        <dbReference type="Proteomes" id="UP000054324"/>
    </source>
</evidence>
<evidence type="ECO:0000259" key="19">
    <source>
        <dbReference type="PROSITE" id="PS50835"/>
    </source>
</evidence>
<reference evidence="20 21" key="1">
    <citation type="submission" date="2013-11" db="EMBL/GenBank/DDBJ databases">
        <title>Opisthorchis viverrini - life in the bile duct.</title>
        <authorList>
            <person name="Young N.D."/>
            <person name="Nagarajan N."/>
            <person name="Lin S.J."/>
            <person name="Korhonen P.K."/>
            <person name="Jex A.R."/>
            <person name="Hall R.S."/>
            <person name="Safavi-Hemami H."/>
            <person name="Kaewkong W."/>
            <person name="Bertrand D."/>
            <person name="Gao S."/>
            <person name="Seet Q."/>
            <person name="Wongkham S."/>
            <person name="Teh B.T."/>
            <person name="Wongkham C."/>
            <person name="Intapan P.M."/>
            <person name="Maleewong W."/>
            <person name="Yang X."/>
            <person name="Hu M."/>
            <person name="Wang Z."/>
            <person name="Hofmann A."/>
            <person name="Sternberg P.W."/>
            <person name="Tan P."/>
            <person name="Wang J."/>
            <person name="Gasser R.B."/>
        </authorList>
    </citation>
    <scope>NUCLEOTIDE SEQUENCE [LARGE SCALE GENOMIC DNA]</scope>
</reference>
<dbReference type="STRING" id="6198.A0A075AHU0"/>
<dbReference type="GO" id="GO:0030182">
    <property type="term" value="P:neuron differentiation"/>
    <property type="evidence" value="ECO:0007669"/>
    <property type="project" value="UniProtKB-ARBA"/>
</dbReference>
<dbReference type="GO" id="GO:0007169">
    <property type="term" value="P:cell surface receptor protein tyrosine kinase signaling pathway"/>
    <property type="evidence" value="ECO:0007669"/>
    <property type="project" value="TreeGrafter"/>
</dbReference>
<evidence type="ECO:0000256" key="11">
    <source>
        <dbReference type="ARBA" id="ARBA00023157"/>
    </source>
</evidence>
<keyword evidence="12" id="KW-0675">Receptor</keyword>
<evidence type="ECO:0000259" key="18">
    <source>
        <dbReference type="PROSITE" id="PS50038"/>
    </source>
</evidence>
<gene>
    <name evidence="20" type="ORF">T265_03081</name>
</gene>
<organism evidence="20 21">
    <name type="scientific">Opisthorchis viverrini</name>
    <name type="common">Southeast Asian liver fluke</name>
    <dbReference type="NCBI Taxonomy" id="6198"/>
    <lineage>
        <taxon>Eukaryota</taxon>
        <taxon>Metazoa</taxon>
        <taxon>Spiralia</taxon>
        <taxon>Lophotrochozoa</taxon>
        <taxon>Platyhelminthes</taxon>
        <taxon>Trematoda</taxon>
        <taxon>Digenea</taxon>
        <taxon>Opisthorchiida</taxon>
        <taxon>Opisthorchiata</taxon>
        <taxon>Opisthorchiidae</taxon>
        <taxon>Opisthorchis</taxon>
    </lineage>
</organism>
<dbReference type="Pfam" id="PF07679">
    <property type="entry name" value="I-set"/>
    <property type="match status" value="2"/>
</dbReference>
<evidence type="ECO:0000256" key="3">
    <source>
        <dbReference type="ARBA" id="ARBA00022679"/>
    </source>
</evidence>
<dbReference type="InterPro" id="IPR003599">
    <property type="entry name" value="Ig_sub"/>
</dbReference>
<dbReference type="GO" id="GO:0017147">
    <property type="term" value="F:Wnt-protein binding"/>
    <property type="evidence" value="ECO:0007669"/>
    <property type="project" value="TreeGrafter"/>
</dbReference>
<keyword evidence="11" id="KW-1015">Disulfide bond</keyword>
<keyword evidence="4" id="KW-0812">Transmembrane</keyword>
<dbReference type="AlphaFoldDB" id="A0A075AHU0"/>
<dbReference type="FunFam" id="1.10.510.10:FF:001512">
    <property type="entry name" value="Receptor tyrosine-protein kinase erbB-2"/>
    <property type="match status" value="1"/>
</dbReference>
<dbReference type="RefSeq" id="XP_009165750.1">
    <property type="nucleotide sequence ID" value="XM_009167486.1"/>
</dbReference>
<keyword evidence="14" id="KW-0393">Immunoglobulin domain</keyword>
<dbReference type="OrthoDB" id="2431000at2759"/>
<dbReference type="PANTHER" id="PTHR24416:SF611">
    <property type="entry name" value="TYROSINE-PROTEIN KINASE TRANSMEMBRANE RECEPTOR ROR"/>
    <property type="match status" value="1"/>
</dbReference>
<sequence>MMNQPFEYRHRMKFLSRNVVGASLREIFIIYLLIVPTTVQNQPVDTGSRSLGFRSAEVPKNPDAHQLSSTSNDPKAPQNKLAHEHTNGMLYLDKQESRIKTYINLEQYMRNLTRSIGTKAIFYCDILGQPIPQFYWYKNGQQLSENANRIRIETGLWGSSPQPVLPFSGIIMWAQSPNLHQSYVLLKPKLHKTSEIHSFANQFSFTLRVEQIKKSDEGTYICVATNPSGTVNATAYLRVTEKKSPPRKQTDFVRNSTVTFAENTSWAIVFMLPENINKRSSKQRFQNVILKLAAAQPLHHIREDCLRALMEITCYYNFPVCLPILDKNTGKGIADDTHHTGQNPFTSYQPLALCRQDCYSTMQHECSSTYKYLERSLLHDVPSMIMDCDRLPIYDPDRPNTCRSISRPVPDAIEGSQVVSVADTLEGMENPLFSQQRDDFGDEPAQIKKKLNLSLKSASTGPDLVPLFISVGVMFLVGFSLLAFCFLCRKNWDHSIRLQADGSSLFSRSRNSSGFGRLNGVPCGRGSHGHQLRGQGVGAPKELNNSTKKRKIPGMGAHLKCSKKATLLVCPDDTYTVAYSPRNNTLFTQSDSSTNLANGCTAVSNAQNSLSSGPNSQLALVNELPNVNSRGTIVTPQQAHLQNGAIATYHQYQAPNFAPPPPLPPPNSPAPPPPDSRLMCVTSATMLPNSTIFMTTPHSLSVNSSHAGVSHLLPVFGHTSADALDCGLTPNTQGPFEVNPSTESPTAYTTLRDSNSTGCQIVRLPASPNMQNGHNTNGERLTYDGTNGERQNGPVEFPISQLRFGKQFGQGVFGPVYKAELLPHNAYENGVSVSVIVKTLSAGCPASLQADFQREAELISELDHPNILSLYGVSRQHPPWCMIFEVSQYMDLCELMAIRRAASGMTGAEGTHSFSSPLTDAEKLHVLSQVASGMDYLSSHRFVHRDLAARNVLILNDQLYCKITDLGLARDCYAGDYYRLHPQSLMLPIRWMPLDSIIYGKFTVESDIWAYGVLNWEVWSGGMRPYSNYSDLEVLDLIQTKQLLSCPNNCHPPVYSLMASCWHEKPEQRPSFKDCFQQLSYWQCNFIFGNTLQFPSSYSVPNNSAVPLARLNMNPNNDLASTHILEHGHTETHFFANGPISGYLSHENPVLFTNHDPVWFDQEQRTSFGADEHCNSESQSANHKVYQPQFSPDGCSSAENGGQATQFQLHRTMPSPLLPTSRIHLQRNMDTIDTPGLGMRLLPNTTTMYIPAADSVL</sequence>
<dbReference type="InterPro" id="IPR013783">
    <property type="entry name" value="Ig-like_fold"/>
</dbReference>
<keyword evidence="3" id="KW-0808">Transferase</keyword>
<keyword evidence="9" id="KW-0472">Membrane</keyword>
<accession>A0A075AHU0</accession>
<dbReference type="CTD" id="20317268"/>
<dbReference type="InterPro" id="IPR036790">
    <property type="entry name" value="Frizzled_dom_sf"/>
</dbReference>
<dbReference type="InterPro" id="IPR036179">
    <property type="entry name" value="Ig-like_dom_sf"/>
</dbReference>
<dbReference type="GO" id="GO:0004714">
    <property type="term" value="F:transmembrane receptor protein tyrosine kinase activity"/>
    <property type="evidence" value="ECO:0007669"/>
    <property type="project" value="TreeGrafter"/>
</dbReference>
<keyword evidence="8" id="KW-1133">Transmembrane helix</keyword>
<feature type="domain" description="Protein kinase" evidence="17">
    <location>
        <begin position="802"/>
        <end position="1082"/>
    </location>
</feature>
<dbReference type="SUPFAM" id="SSF48726">
    <property type="entry name" value="Immunoglobulin"/>
    <property type="match status" value="1"/>
</dbReference>
<feature type="region of interest" description="Disordered" evidence="16">
    <location>
        <begin position="42"/>
        <end position="80"/>
    </location>
</feature>
<dbReference type="PROSITE" id="PS50835">
    <property type="entry name" value="IG_LIKE"/>
    <property type="match status" value="1"/>
</dbReference>
<keyword evidence="10" id="KW-0829">Tyrosine-protein kinase</keyword>
<feature type="region of interest" description="Disordered" evidence="16">
    <location>
        <begin position="527"/>
        <end position="550"/>
    </location>
</feature>
<dbReference type="InterPro" id="IPR020067">
    <property type="entry name" value="Frizzled_dom"/>
</dbReference>
<dbReference type="PRINTS" id="PR00109">
    <property type="entry name" value="TYRKINASE"/>
</dbReference>
<keyword evidence="21" id="KW-1185">Reference proteome</keyword>
<dbReference type="PROSITE" id="PS00109">
    <property type="entry name" value="PROTEIN_KINASE_TYR"/>
    <property type="match status" value="1"/>
</dbReference>
<evidence type="ECO:0000256" key="14">
    <source>
        <dbReference type="ARBA" id="ARBA00023319"/>
    </source>
</evidence>
<dbReference type="GO" id="GO:0050793">
    <property type="term" value="P:regulation of developmental process"/>
    <property type="evidence" value="ECO:0007669"/>
    <property type="project" value="UniProtKB-ARBA"/>
</dbReference>
<dbReference type="GeneID" id="20317268"/>
<evidence type="ECO:0000256" key="13">
    <source>
        <dbReference type="ARBA" id="ARBA00023180"/>
    </source>
</evidence>
<feature type="region of interest" description="Disordered" evidence="16">
    <location>
        <begin position="654"/>
        <end position="675"/>
    </location>
</feature>
<dbReference type="InterPro" id="IPR000719">
    <property type="entry name" value="Prot_kinase_dom"/>
</dbReference>
<name>A0A075AHU0_OPIVI</name>
<dbReference type="InterPro" id="IPR007110">
    <property type="entry name" value="Ig-like_dom"/>
</dbReference>
<evidence type="ECO:0000256" key="8">
    <source>
        <dbReference type="ARBA" id="ARBA00022989"/>
    </source>
</evidence>
<keyword evidence="6" id="KW-0418">Kinase</keyword>
<dbReference type="SUPFAM" id="SSF56112">
    <property type="entry name" value="Protein kinase-like (PK-like)"/>
    <property type="match status" value="1"/>
</dbReference>
<dbReference type="SMART" id="SM00219">
    <property type="entry name" value="TyrKc"/>
    <property type="match status" value="1"/>
</dbReference>
<dbReference type="InterPro" id="IPR011009">
    <property type="entry name" value="Kinase-like_dom_sf"/>
</dbReference>
<evidence type="ECO:0000256" key="15">
    <source>
        <dbReference type="PROSITE-ProRule" id="PRU00090"/>
    </source>
</evidence>
<feature type="compositionally biased region" description="Pro residues" evidence="16">
    <location>
        <begin position="657"/>
        <end position="675"/>
    </location>
</feature>
<dbReference type="GO" id="GO:0048468">
    <property type="term" value="P:cell development"/>
    <property type="evidence" value="ECO:0007669"/>
    <property type="project" value="UniProtKB-ARBA"/>
</dbReference>
<proteinExistence type="predicted"/>
<evidence type="ECO:0000256" key="16">
    <source>
        <dbReference type="SAM" id="MobiDB-lite"/>
    </source>
</evidence>
<evidence type="ECO:0000256" key="12">
    <source>
        <dbReference type="ARBA" id="ARBA00023170"/>
    </source>
</evidence>
<evidence type="ECO:0008006" key="22">
    <source>
        <dbReference type="Google" id="ProtNLM"/>
    </source>
</evidence>
<dbReference type="InterPro" id="IPR020635">
    <property type="entry name" value="Tyr_kinase_cat_dom"/>
</dbReference>
<dbReference type="GO" id="GO:0005886">
    <property type="term" value="C:plasma membrane"/>
    <property type="evidence" value="ECO:0007669"/>
    <property type="project" value="TreeGrafter"/>
</dbReference>
<evidence type="ECO:0000256" key="2">
    <source>
        <dbReference type="ARBA" id="ARBA00004308"/>
    </source>
</evidence>
<feature type="domain" description="Ig-like" evidence="19">
    <location>
        <begin position="117"/>
        <end position="240"/>
    </location>
</feature>
<evidence type="ECO:0000256" key="1">
    <source>
        <dbReference type="ARBA" id="ARBA00004167"/>
    </source>
</evidence>
<evidence type="ECO:0000256" key="6">
    <source>
        <dbReference type="ARBA" id="ARBA00022777"/>
    </source>
</evidence>
<dbReference type="Gene3D" id="3.30.200.20">
    <property type="entry name" value="Phosphorylase Kinase, domain 1"/>
    <property type="match status" value="1"/>
</dbReference>
<dbReference type="InterPro" id="IPR003598">
    <property type="entry name" value="Ig_sub2"/>
</dbReference>
<dbReference type="KEGG" id="ovi:T265_03081"/>
<dbReference type="PANTHER" id="PTHR24416">
    <property type="entry name" value="TYROSINE-PROTEIN KINASE RECEPTOR"/>
    <property type="match status" value="1"/>
</dbReference>
<keyword evidence="7" id="KW-0067">ATP-binding</keyword>
<protein>
    <recommendedName>
        <fullName evidence="22">Receptor protein-tyrosine kinase</fullName>
    </recommendedName>
</protein>
<feature type="domain" description="FZ" evidence="18">
    <location>
        <begin position="301"/>
        <end position="405"/>
    </location>
</feature>